<comment type="caution">
    <text evidence="2">The sequence shown here is derived from an EMBL/GenBank/DDBJ whole genome shotgun (WGS) entry which is preliminary data.</text>
</comment>
<gene>
    <name evidence="2" type="ORF">A3D65_04530</name>
</gene>
<dbReference type="EMBL" id="MHLL01000002">
    <property type="protein sequence ID" value="OGZ10815.1"/>
    <property type="molecule type" value="Genomic_DNA"/>
</dbReference>
<dbReference type="AlphaFoldDB" id="A0A1G2DB05"/>
<sequence>MTEHCAGHPNIPDYTYGLYNISHSLVIFTALFLLIWVIRRKPVWEMSAWGLLHVVMDIFTHNDKFFPTPFLWPMSDFYVNGVSWGQPIIFFPNAALLVALYTYWWYVRRKNRVL</sequence>
<accession>A0A1G2DB05</accession>
<organism evidence="2 3">
    <name type="scientific">Candidatus Lloydbacteria bacterium RIFCSPHIGHO2_02_FULL_50_13</name>
    <dbReference type="NCBI Taxonomy" id="1798661"/>
    <lineage>
        <taxon>Bacteria</taxon>
        <taxon>Candidatus Lloydiibacteriota</taxon>
    </lineage>
</organism>
<evidence type="ECO:0000313" key="2">
    <source>
        <dbReference type="EMBL" id="OGZ10815.1"/>
    </source>
</evidence>
<keyword evidence="1" id="KW-1133">Transmembrane helix</keyword>
<proteinExistence type="predicted"/>
<protein>
    <submittedName>
        <fullName evidence="2">Uncharacterized protein</fullName>
    </submittedName>
</protein>
<feature type="transmembrane region" description="Helical" evidence="1">
    <location>
        <begin position="81"/>
        <end position="106"/>
    </location>
</feature>
<keyword evidence="1" id="KW-0812">Transmembrane</keyword>
<evidence type="ECO:0000256" key="1">
    <source>
        <dbReference type="SAM" id="Phobius"/>
    </source>
</evidence>
<evidence type="ECO:0000313" key="3">
    <source>
        <dbReference type="Proteomes" id="UP000177996"/>
    </source>
</evidence>
<keyword evidence="1" id="KW-0472">Membrane</keyword>
<reference evidence="2 3" key="1">
    <citation type="journal article" date="2016" name="Nat. Commun.">
        <title>Thousands of microbial genomes shed light on interconnected biogeochemical processes in an aquifer system.</title>
        <authorList>
            <person name="Anantharaman K."/>
            <person name="Brown C.T."/>
            <person name="Hug L.A."/>
            <person name="Sharon I."/>
            <person name="Castelle C.J."/>
            <person name="Probst A.J."/>
            <person name="Thomas B.C."/>
            <person name="Singh A."/>
            <person name="Wilkins M.J."/>
            <person name="Karaoz U."/>
            <person name="Brodie E.L."/>
            <person name="Williams K.H."/>
            <person name="Hubbard S.S."/>
            <person name="Banfield J.F."/>
        </authorList>
    </citation>
    <scope>NUCLEOTIDE SEQUENCE [LARGE SCALE GENOMIC DNA]</scope>
</reference>
<feature type="transmembrane region" description="Helical" evidence="1">
    <location>
        <begin position="16"/>
        <end position="36"/>
    </location>
</feature>
<dbReference type="Proteomes" id="UP000177996">
    <property type="component" value="Unassembled WGS sequence"/>
</dbReference>
<name>A0A1G2DB05_9BACT</name>